<comment type="similarity">
    <text evidence="2">Belongs to the NapC/NirT/NrfH family.</text>
</comment>
<dbReference type="eggNOG" id="COG3005">
    <property type="taxonomic scope" value="Bacteria"/>
</dbReference>
<keyword evidence="11" id="KW-0472">Membrane</keyword>
<evidence type="ECO:0000256" key="5">
    <source>
        <dbReference type="ARBA" id="ARBA00022617"/>
    </source>
</evidence>
<proteinExistence type="inferred from homology"/>
<keyword evidence="5" id="KW-0349">Heme</keyword>
<keyword evidence="8" id="KW-0249">Electron transport</keyword>
<comment type="subcellular location">
    <subcellularLocation>
        <location evidence="1">Cell membrane</location>
    </subcellularLocation>
</comment>
<evidence type="ECO:0000313" key="13">
    <source>
        <dbReference type="EMBL" id="EGO62742.1"/>
    </source>
</evidence>
<evidence type="ECO:0000256" key="10">
    <source>
        <dbReference type="ARBA" id="ARBA00023004"/>
    </source>
</evidence>
<evidence type="ECO:0000256" key="8">
    <source>
        <dbReference type="ARBA" id="ARBA00022982"/>
    </source>
</evidence>
<evidence type="ECO:0000259" key="12">
    <source>
        <dbReference type="Pfam" id="PF03264"/>
    </source>
</evidence>
<organism evidence="13 14">
    <name type="scientific">Acetonema longum DSM 6540</name>
    <dbReference type="NCBI Taxonomy" id="1009370"/>
    <lineage>
        <taxon>Bacteria</taxon>
        <taxon>Bacillati</taxon>
        <taxon>Bacillota</taxon>
        <taxon>Negativicutes</taxon>
        <taxon>Acetonemataceae</taxon>
        <taxon>Acetonema</taxon>
    </lineage>
</organism>
<feature type="domain" description="NapC/NirT cytochrome c N-terminal" evidence="12">
    <location>
        <begin position="107"/>
        <end position="154"/>
    </location>
</feature>
<keyword evidence="7" id="KW-0479">Metal-binding</keyword>
<evidence type="ECO:0000256" key="1">
    <source>
        <dbReference type="ARBA" id="ARBA00004236"/>
    </source>
</evidence>
<dbReference type="RefSeq" id="WP_004097775.1">
    <property type="nucleotide sequence ID" value="NZ_AFGF01000173.1"/>
</dbReference>
<accession>F7NMK2</accession>
<dbReference type="InterPro" id="IPR005126">
    <property type="entry name" value="NapC/NirT_cyt_c_N"/>
</dbReference>
<dbReference type="Pfam" id="PF03264">
    <property type="entry name" value="Cytochrom_NNT"/>
    <property type="match status" value="2"/>
</dbReference>
<keyword evidence="4" id="KW-1003">Cell membrane</keyword>
<dbReference type="OrthoDB" id="9791652at2"/>
<dbReference type="SUPFAM" id="SSF48695">
    <property type="entry name" value="Multiheme cytochromes"/>
    <property type="match status" value="1"/>
</dbReference>
<evidence type="ECO:0000256" key="3">
    <source>
        <dbReference type="ARBA" id="ARBA00022448"/>
    </source>
</evidence>
<dbReference type="GO" id="GO:0046872">
    <property type="term" value="F:metal ion binding"/>
    <property type="evidence" value="ECO:0007669"/>
    <property type="project" value="UniProtKB-KW"/>
</dbReference>
<dbReference type="AlphaFoldDB" id="F7NMK2"/>
<keyword evidence="10" id="KW-0408">Iron</keyword>
<reference evidence="13 14" key="1">
    <citation type="journal article" date="2011" name="EMBO J.">
        <title>Structural diversity of bacterial flagellar motors.</title>
        <authorList>
            <person name="Chen S."/>
            <person name="Beeby M."/>
            <person name="Murphy G.E."/>
            <person name="Leadbetter J.R."/>
            <person name="Hendrixson D.R."/>
            <person name="Briegel A."/>
            <person name="Li Z."/>
            <person name="Shi J."/>
            <person name="Tocheva E.I."/>
            <person name="Muller A."/>
            <person name="Dobro M.J."/>
            <person name="Jensen G.J."/>
        </authorList>
    </citation>
    <scope>NUCLEOTIDE SEQUENCE [LARGE SCALE GENOMIC DNA]</scope>
    <source>
        <strain evidence="13 14">DSM 6540</strain>
    </source>
</reference>
<dbReference type="GO" id="GO:0005886">
    <property type="term" value="C:plasma membrane"/>
    <property type="evidence" value="ECO:0007669"/>
    <property type="project" value="UniProtKB-SubCell"/>
</dbReference>
<evidence type="ECO:0000256" key="7">
    <source>
        <dbReference type="ARBA" id="ARBA00022723"/>
    </source>
</evidence>
<gene>
    <name evidence="13" type="ORF">ALO_16662</name>
</gene>
<keyword evidence="3" id="KW-0813">Transport</keyword>
<evidence type="ECO:0000313" key="14">
    <source>
        <dbReference type="Proteomes" id="UP000003240"/>
    </source>
</evidence>
<evidence type="ECO:0000256" key="6">
    <source>
        <dbReference type="ARBA" id="ARBA00022692"/>
    </source>
</evidence>
<sequence length="177" mass="19468">MNLLRAIAGKEKLTGQNLLILGCAAVLFLLFTAWSVGYTSRSEFCGACHEMTPMQKTWQESSHKAVACIDCHSEPGFKGVVKAKAKGLKDVWFHVAGKTAGIKADERDINCYSCHQDKVKTNVEKALAARDPHSKKHFDNGMTCVSCHAGIVHDARLNHAVPNRDTCTSCHLDQMKK</sequence>
<dbReference type="PANTHER" id="PTHR30333">
    <property type="entry name" value="CYTOCHROME C-TYPE PROTEIN"/>
    <property type="match status" value="1"/>
</dbReference>
<evidence type="ECO:0000256" key="11">
    <source>
        <dbReference type="ARBA" id="ARBA00023136"/>
    </source>
</evidence>
<dbReference type="PANTHER" id="PTHR30333:SF1">
    <property type="entry name" value="CYTOCHROME C-TYPE PROTEIN NAPC"/>
    <property type="match status" value="1"/>
</dbReference>
<dbReference type="GO" id="GO:0009055">
    <property type="term" value="F:electron transfer activity"/>
    <property type="evidence" value="ECO:0007669"/>
    <property type="project" value="TreeGrafter"/>
</dbReference>
<keyword evidence="14" id="KW-1185">Reference proteome</keyword>
<dbReference type="GO" id="GO:0009061">
    <property type="term" value="P:anaerobic respiration"/>
    <property type="evidence" value="ECO:0007669"/>
    <property type="project" value="TreeGrafter"/>
</dbReference>
<protein>
    <submittedName>
        <fullName evidence="13">Putative cytochrome c-type protein</fullName>
    </submittedName>
</protein>
<dbReference type="Gene3D" id="1.10.3820.10">
    <property type="entry name" value="Di-heme elbow motif domain"/>
    <property type="match status" value="1"/>
</dbReference>
<dbReference type="EMBL" id="AFGF01000173">
    <property type="protein sequence ID" value="EGO62742.1"/>
    <property type="molecule type" value="Genomic_DNA"/>
</dbReference>
<dbReference type="STRING" id="1009370.ALO_16662"/>
<keyword evidence="6" id="KW-0812">Transmembrane</keyword>
<dbReference type="InterPro" id="IPR051174">
    <property type="entry name" value="Cytochrome_c-type_ET"/>
</dbReference>
<feature type="domain" description="NapC/NirT cytochrome c N-terminal" evidence="12">
    <location>
        <begin position="18"/>
        <end position="99"/>
    </location>
</feature>
<evidence type="ECO:0000256" key="9">
    <source>
        <dbReference type="ARBA" id="ARBA00022989"/>
    </source>
</evidence>
<dbReference type="PROSITE" id="PS51257">
    <property type="entry name" value="PROKAR_LIPOPROTEIN"/>
    <property type="match status" value="1"/>
</dbReference>
<name>F7NMK2_9FIRM</name>
<dbReference type="Proteomes" id="UP000003240">
    <property type="component" value="Unassembled WGS sequence"/>
</dbReference>
<dbReference type="InterPro" id="IPR036280">
    <property type="entry name" value="Multihaem_cyt_sf"/>
</dbReference>
<evidence type="ECO:0000256" key="2">
    <source>
        <dbReference type="ARBA" id="ARBA00007395"/>
    </source>
</evidence>
<keyword evidence="9" id="KW-1133">Transmembrane helix</keyword>
<comment type="caution">
    <text evidence="13">The sequence shown here is derived from an EMBL/GenBank/DDBJ whole genome shotgun (WGS) entry which is preliminary data.</text>
</comment>
<dbReference type="InterPro" id="IPR038266">
    <property type="entry name" value="NapC/NirT_cytc_sf"/>
</dbReference>
<evidence type="ECO:0000256" key="4">
    <source>
        <dbReference type="ARBA" id="ARBA00022475"/>
    </source>
</evidence>